<proteinExistence type="predicted"/>
<keyword evidence="1" id="KW-0472">Membrane</keyword>
<comment type="caution">
    <text evidence="2">The sequence shown here is derived from an EMBL/GenBank/DDBJ whole genome shotgun (WGS) entry which is preliminary data.</text>
</comment>
<protein>
    <submittedName>
        <fullName evidence="2">SNF family Na+-dependent transporter</fullName>
    </submittedName>
</protein>
<dbReference type="EMBL" id="JAVDQI010000002">
    <property type="protein sequence ID" value="MDR6222216.1"/>
    <property type="molecule type" value="Genomic_DNA"/>
</dbReference>
<keyword evidence="1" id="KW-0812">Transmembrane</keyword>
<dbReference type="AlphaFoldDB" id="A0AA90Z7H4"/>
<accession>A0AA90Z7H4</accession>
<sequence>MLTIGALTLVLFCSYSFGGGWNNFIREADVGKELKFPGWTRKYIRYVLPLVIIFILVRGWIGTFS</sequence>
<dbReference type="SUPFAM" id="SSF161070">
    <property type="entry name" value="SNF-like"/>
    <property type="match status" value="1"/>
</dbReference>
<gene>
    <name evidence="2" type="ORF">J2750_000661</name>
</gene>
<reference evidence="2 3" key="1">
    <citation type="submission" date="2023-07" db="EMBL/GenBank/DDBJ databases">
        <title>Genomic Encyclopedia of Type Strains, Phase IV (KMG-IV): sequencing the most valuable type-strain genomes for metagenomic binning, comparative biology and taxonomic classification.</title>
        <authorList>
            <person name="Goeker M."/>
        </authorList>
    </citation>
    <scope>NUCLEOTIDE SEQUENCE [LARGE SCALE GENOMIC DNA]</scope>
    <source>
        <strain evidence="2 3">DSM 17273</strain>
    </source>
</reference>
<keyword evidence="1" id="KW-1133">Transmembrane helix</keyword>
<dbReference type="Proteomes" id="UP001185015">
    <property type="component" value="Unassembled WGS sequence"/>
</dbReference>
<organism evidence="2 3">
    <name type="scientific">Methanococcoides alaskense</name>
    <dbReference type="NCBI Taxonomy" id="325778"/>
    <lineage>
        <taxon>Archaea</taxon>
        <taxon>Methanobacteriati</taxon>
        <taxon>Methanobacteriota</taxon>
        <taxon>Stenosarchaea group</taxon>
        <taxon>Methanomicrobia</taxon>
        <taxon>Methanosarcinales</taxon>
        <taxon>Methanosarcinaceae</taxon>
        <taxon>Methanococcoides</taxon>
    </lineage>
</organism>
<feature type="transmembrane region" description="Helical" evidence="1">
    <location>
        <begin position="42"/>
        <end position="61"/>
    </location>
</feature>
<dbReference type="InterPro" id="IPR037272">
    <property type="entry name" value="SNS_sf"/>
</dbReference>
<evidence type="ECO:0000256" key="1">
    <source>
        <dbReference type="SAM" id="Phobius"/>
    </source>
</evidence>
<evidence type="ECO:0000313" key="2">
    <source>
        <dbReference type="EMBL" id="MDR6222216.1"/>
    </source>
</evidence>
<keyword evidence="3" id="KW-1185">Reference proteome</keyword>
<evidence type="ECO:0000313" key="3">
    <source>
        <dbReference type="Proteomes" id="UP001185015"/>
    </source>
</evidence>
<name>A0AA90Z7H4_9EURY</name>